<evidence type="ECO:0000256" key="1">
    <source>
        <dbReference type="SAM" id="MobiDB-lite"/>
    </source>
</evidence>
<accession>A0AAV3ZPX2</accession>
<comment type="caution">
    <text evidence="2">The sequence shown here is derived from an EMBL/GenBank/DDBJ whole genome shotgun (WGS) entry which is preliminary data.</text>
</comment>
<dbReference type="AlphaFoldDB" id="A0AAV3ZPX2"/>
<name>A0AAV3ZPX2_9GAST</name>
<gene>
    <name evidence="2" type="ORF">PoB_002370500</name>
</gene>
<organism evidence="2 3">
    <name type="scientific">Plakobranchus ocellatus</name>
    <dbReference type="NCBI Taxonomy" id="259542"/>
    <lineage>
        <taxon>Eukaryota</taxon>
        <taxon>Metazoa</taxon>
        <taxon>Spiralia</taxon>
        <taxon>Lophotrochozoa</taxon>
        <taxon>Mollusca</taxon>
        <taxon>Gastropoda</taxon>
        <taxon>Heterobranchia</taxon>
        <taxon>Euthyneura</taxon>
        <taxon>Panpulmonata</taxon>
        <taxon>Sacoglossa</taxon>
        <taxon>Placobranchoidea</taxon>
        <taxon>Plakobranchidae</taxon>
        <taxon>Plakobranchus</taxon>
    </lineage>
</organism>
<feature type="region of interest" description="Disordered" evidence="1">
    <location>
        <begin position="75"/>
        <end position="94"/>
    </location>
</feature>
<reference evidence="2 3" key="1">
    <citation type="journal article" date="2021" name="Elife">
        <title>Chloroplast acquisition without the gene transfer in kleptoplastic sea slugs, Plakobranchus ocellatus.</title>
        <authorList>
            <person name="Maeda T."/>
            <person name="Takahashi S."/>
            <person name="Yoshida T."/>
            <person name="Shimamura S."/>
            <person name="Takaki Y."/>
            <person name="Nagai Y."/>
            <person name="Toyoda A."/>
            <person name="Suzuki Y."/>
            <person name="Arimoto A."/>
            <person name="Ishii H."/>
            <person name="Satoh N."/>
            <person name="Nishiyama T."/>
            <person name="Hasebe M."/>
            <person name="Maruyama T."/>
            <person name="Minagawa J."/>
            <person name="Obokata J."/>
            <person name="Shigenobu S."/>
        </authorList>
    </citation>
    <scope>NUCLEOTIDE SEQUENCE [LARGE SCALE GENOMIC DNA]</scope>
</reference>
<dbReference type="EMBL" id="BLXT01002742">
    <property type="protein sequence ID" value="GFN97199.1"/>
    <property type="molecule type" value="Genomic_DNA"/>
</dbReference>
<sequence>MTPKIIHTDTRCSTTSRRSRHRDRERDGAGTGRRGTVREREGEVCAARLEPWPGPTLQDQASKLLYSQRARLRTLAGTGRREQQAACRRSMPTA</sequence>
<evidence type="ECO:0000313" key="3">
    <source>
        <dbReference type="Proteomes" id="UP000735302"/>
    </source>
</evidence>
<proteinExistence type="predicted"/>
<keyword evidence="3" id="KW-1185">Reference proteome</keyword>
<evidence type="ECO:0000313" key="2">
    <source>
        <dbReference type="EMBL" id="GFN97199.1"/>
    </source>
</evidence>
<feature type="compositionally biased region" description="Basic and acidic residues" evidence="1">
    <location>
        <begin position="1"/>
        <end position="10"/>
    </location>
</feature>
<protein>
    <submittedName>
        <fullName evidence="2">Uncharacterized protein</fullName>
    </submittedName>
</protein>
<dbReference type="Proteomes" id="UP000735302">
    <property type="component" value="Unassembled WGS sequence"/>
</dbReference>
<feature type="region of interest" description="Disordered" evidence="1">
    <location>
        <begin position="1"/>
        <end position="41"/>
    </location>
</feature>